<gene>
    <name evidence="3" type="ORF">CEUSTIGMA_g11474.t1</name>
</gene>
<keyword evidence="4" id="KW-1185">Reference proteome</keyword>
<sequence length="313" mass="33413">MQSQRQIVSSVRYSSLIRPLKGLLPSRCRSVLIEASTGGNCRISFKVPQRVNFGERIFVVGLTSWDTSTAQPLQWSEGDVWIGDLQVKTEGKPKEFKLIKATEVDGNGAPLNVEWQPGENMSVIIPEGTEALEVVCTWEGGRRIPLPVKAIFERVNVNNKLQGMTSEMEASAFKVNSATYIETSVSTTTMTAEGGVSSQSTNSATQSASNLRNGHVDAESLAEVTSSGKGDRESSASSQATASSVDASDSQPSTMIGAKAQSNSGASGDPKLQQGALAVLVLVAVAFAVYSHKLSLPFDYSALPRTVLAYFKK</sequence>
<feature type="compositionally biased region" description="Low complexity" evidence="1">
    <location>
        <begin position="197"/>
        <end position="210"/>
    </location>
</feature>
<proteinExistence type="predicted"/>
<dbReference type="InterPro" id="IPR013783">
    <property type="entry name" value="Ig-like_fold"/>
</dbReference>
<dbReference type="OrthoDB" id="568288at2759"/>
<comment type="caution">
    <text evidence="3">The sequence shown here is derived from an EMBL/GenBank/DDBJ whole genome shotgun (WGS) entry which is preliminary data.</text>
</comment>
<reference evidence="3 4" key="1">
    <citation type="submission" date="2017-08" db="EMBL/GenBank/DDBJ databases">
        <title>Acidophilic green algal genome provides insights into adaptation to an acidic environment.</title>
        <authorList>
            <person name="Hirooka S."/>
            <person name="Hirose Y."/>
            <person name="Kanesaki Y."/>
            <person name="Higuchi S."/>
            <person name="Fujiwara T."/>
            <person name="Onuma R."/>
            <person name="Era A."/>
            <person name="Ohbayashi R."/>
            <person name="Uzuka A."/>
            <person name="Nozaki H."/>
            <person name="Yoshikawa H."/>
            <person name="Miyagishima S.Y."/>
        </authorList>
    </citation>
    <scope>NUCLEOTIDE SEQUENCE [LARGE SCALE GENOMIC DNA]</scope>
    <source>
        <strain evidence="3 4">NIES-2499</strain>
    </source>
</reference>
<dbReference type="AlphaFoldDB" id="A0A250XMN5"/>
<evidence type="ECO:0000256" key="1">
    <source>
        <dbReference type="SAM" id="MobiDB-lite"/>
    </source>
</evidence>
<protein>
    <recommendedName>
        <fullName evidence="2">CBM20 domain-containing protein</fullName>
    </recommendedName>
</protein>
<dbReference type="Pfam" id="PF00686">
    <property type="entry name" value="CBM_20"/>
    <property type="match status" value="1"/>
</dbReference>
<dbReference type="PROSITE" id="PS51166">
    <property type="entry name" value="CBM20"/>
    <property type="match status" value="1"/>
</dbReference>
<organism evidence="3 4">
    <name type="scientific">Chlamydomonas eustigma</name>
    <dbReference type="NCBI Taxonomy" id="1157962"/>
    <lineage>
        <taxon>Eukaryota</taxon>
        <taxon>Viridiplantae</taxon>
        <taxon>Chlorophyta</taxon>
        <taxon>core chlorophytes</taxon>
        <taxon>Chlorophyceae</taxon>
        <taxon>CS clade</taxon>
        <taxon>Chlamydomonadales</taxon>
        <taxon>Chlamydomonadaceae</taxon>
        <taxon>Chlamydomonas</taxon>
    </lineage>
</organism>
<feature type="compositionally biased region" description="Low complexity" evidence="1">
    <location>
        <begin position="235"/>
        <end position="251"/>
    </location>
</feature>
<dbReference type="SMART" id="SM01065">
    <property type="entry name" value="CBM_2"/>
    <property type="match status" value="1"/>
</dbReference>
<dbReference type="GO" id="GO:2001070">
    <property type="term" value="F:starch binding"/>
    <property type="evidence" value="ECO:0007669"/>
    <property type="project" value="InterPro"/>
</dbReference>
<evidence type="ECO:0000259" key="2">
    <source>
        <dbReference type="PROSITE" id="PS51166"/>
    </source>
</evidence>
<dbReference type="Proteomes" id="UP000232323">
    <property type="component" value="Unassembled WGS sequence"/>
</dbReference>
<dbReference type="Gene3D" id="2.60.40.10">
    <property type="entry name" value="Immunoglobulins"/>
    <property type="match status" value="1"/>
</dbReference>
<accession>A0A250XMN5</accession>
<feature type="domain" description="CBM20" evidence="2">
    <location>
        <begin position="35"/>
        <end position="140"/>
    </location>
</feature>
<evidence type="ECO:0000313" key="3">
    <source>
        <dbReference type="EMBL" id="GAX84050.1"/>
    </source>
</evidence>
<dbReference type="SUPFAM" id="SSF49452">
    <property type="entry name" value="Starch-binding domain-like"/>
    <property type="match status" value="1"/>
</dbReference>
<feature type="region of interest" description="Disordered" evidence="1">
    <location>
        <begin position="191"/>
        <end position="269"/>
    </location>
</feature>
<dbReference type="EMBL" id="BEGY01000114">
    <property type="protein sequence ID" value="GAX84050.1"/>
    <property type="molecule type" value="Genomic_DNA"/>
</dbReference>
<dbReference type="InterPro" id="IPR002044">
    <property type="entry name" value="CBM20"/>
</dbReference>
<evidence type="ECO:0000313" key="4">
    <source>
        <dbReference type="Proteomes" id="UP000232323"/>
    </source>
</evidence>
<name>A0A250XMN5_9CHLO</name>
<dbReference type="InterPro" id="IPR013784">
    <property type="entry name" value="Carb-bd-like_fold"/>
</dbReference>
<dbReference type="CDD" id="cd05467">
    <property type="entry name" value="CBM20"/>
    <property type="match status" value="1"/>
</dbReference>